<evidence type="ECO:0000313" key="2">
    <source>
        <dbReference type="Proteomes" id="UP000003016"/>
    </source>
</evidence>
<organism evidence="1 2">
    <name type="scientific">Haemophilus parahaemolyticus HK385</name>
    <dbReference type="NCBI Taxonomy" id="1095744"/>
    <lineage>
        <taxon>Bacteria</taxon>
        <taxon>Pseudomonadati</taxon>
        <taxon>Pseudomonadota</taxon>
        <taxon>Gammaproteobacteria</taxon>
        <taxon>Pasteurellales</taxon>
        <taxon>Pasteurellaceae</taxon>
        <taxon>Haemophilus</taxon>
    </lineage>
</organism>
<evidence type="ECO:0000313" key="1">
    <source>
        <dbReference type="EMBL" id="EIJ69193.1"/>
    </source>
</evidence>
<comment type="caution">
    <text evidence="1">The sequence shown here is derived from an EMBL/GenBank/DDBJ whole genome shotgun (WGS) entry which is preliminary data.</text>
</comment>
<proteinExistence type="predicted"/>
<gene>
    <name evidence="1" type="ORF">HMPREF1050_0950</name>
</gene>
<name>A0ABP2P1Q7_HAEPH</name>
<reference evidence="1 2" key="1">
    <citation type="submission" date="2012-02" db="EMBL/GenBank/DDBJ databases">
        <authorList>
            <person name="Harkins D.M."/>
            <person name="Madupu R."/>
            <person name="Durkin A.S."/>
            <person name="Torralba M."/>
            <person name="Methe B."/>
            <person name="Sutton G.G."/>
            <person name="Nelson K.E."/>
        </authorList>
    </citation>
    <scope>NUCLEOTIDE SEQUENCE [LARGE SCALE GENOMIC DNA]</scope>
    <source>
        <strain evidence="1 2">HK385</strain>
    </source>
</reference>
<keyword evidence="2" id="KW-1185">Reference proteome</keyword>
<dbReference type="EMBL" id="AJSW01000043">
    <property type="protein sequence ID" value="EIJ69193.1"/>
    <property type="molecule type" value="Genomic_DNA"/>
</dbReference>
<dbReference type="Proteomes" id="UP000003016">
    <property type="component" value="Unassembled WGS sequence"/>
</dbReference>
<sequence length="47" mass="5455">MLKTIWIFNYYASLVNLKRSDLKIFCKSQELFPILGFGLANLFQIGV</sequence>
<protein>
    <submittedName>
        <fullName evidence="1">Uncharacterized protein</fullName>
    </submittedName>
</protein>
<accession>A0ABP2P1Q7</accession>